<evidence type="ECO:0000313" key="10">
    <source>
        <dbReference type="EMBL" id="MCP2369648.1"/>
    </source>
</evidence>
<keyword evidence="2 7" id="KW-0813">Transport</keyword>
<evidence type="ECO:0000256" key="6">
    <source>
        <dbReference type="ARBA" id="ARBA00023136"/>
    </source>
</evidence>
<dbReference type="Proteomes" id="UP001139722">
    <property type="component" value="Unassembled WGS sequence"/>
</dbReference>
<keyword evidence="5 7" id="KW-1133">Transmembrane helix</keyword>
<feature type="transmembrane region" description="Helical" evidence="7">
    <location>
        <begin position="125"/>
        <end position="145"/>
    </location>
</feature>
<sequence length="310" mass="33739">MTTMIDARKGGRLTPGRKSGSARTKARAAGILLAPALIVLFAVTVVPIFYGFYLSLTDYNPVERAAPTFHGLDGYIRVLGMPAFWSSIGITLTYALGTLAIAVPGSLALAMLVNGTFRGVKLFRTLLYLPRVVSLVAVSTIWLWIYSRDGLLNYVLDVIGLAPISFLTDENTALVSLIVMRAWKALGGSMIIFLAGLQAMPRDLYEAASIDGCGRWASFRHITLPLLVPITTYVVTVDLIYLAQSFSEIYVLTSGGPLGSTTVVNMLIYKEAFEYFRLGEASSMAFILFALIFALSLFSTRVLSRRGVHA</sequence>
<accession>A0A9X2GZ50</accession>
<dbReference type="GO" id="GO:0005886">
    <property type="term" value="C:plasma membrane"/>
    <property type="evidence" value="ECO:0007669"/>
    <property type="project" value="UniProtKB-SubCell"/>
</dbReference>
<feature type="transmembrane region" description="Helical" evidence="7">
    <location>
        <begin position="151"/>
        <end position="169"/>
    </location>
</feature>
<dbReference type="AlphaFoldDB" id="A0A9X2GZ50"/>
<feature type="region of interest" description="Disordered" evidence="8">
    <location>
        <begin position="1"/>
        <end position="21"/>
    </location>
</feature>
<dbReference type="PROSITE" id="PS50928">
    <property type="entry name" value="ABC_TM1"/>
    <property type="match status" value="1"/>
</dbReference>
<protein>
    <submittedName>
        <fullName evidence="10">ABC-type sugar transport system permease subunit</fullName>
    </submittedName>
</protein>
<dbReference type="InterPro" id="IPR035906">
    <property type="entry name" value="MetI-like_sf"/>
</dbReference>
<feature type="transmembrane region" description="Helical" evidence="7">
    <location>
        <begin position="181"/>
        <end position="201"/>
    </location>
</feature>
<comment type="subcellular location">
    <subcellularLocation>
        <location evidence="1 7">Cell membrane</location>
        <topology evidence="1 7">Multi-pass membrane protein</topology>
    </subcellularLocation>
</comment>
<feature type="transmembrane region" description="Helical" evidence="7">
    <location>
        <begin position="249"/>
        <end position="269"/>
    </location>
</feature>
<evidence type="ECO:0000256" key="2">
    <source>
        <dbReference type="ARBA" id="ARBA00022448"/>
    </source>
</evidence>
<feature type="transmembrane region" description="Helical" evidence="7">
    <location>
        <begin position="281"/>
        <end position="303"/>
    </location>
</feature>
<feature type="domain" description="ABC transmembrane type-1" evidence="9">
    <location>
        <begin position="88"/>
        <end position="299"/>
    </location>
</feature>
<dbReference type="EMBL" id="JAMZDY010000001">
    <property type="protein sequence ID" value="MCP2369648.1"/>
    <property type="molecule type" value="Genomic_DNA"/>
</dbReference>
<dbReference type="RefSeq" id="WP_197738180.1">
    <property type="nucleotide sequence ID" value="NZ_BAAANU010000002.1"/>
</dbReference>
<dbReference type="InterPro" id="IPR000515">
    <property type="entry name" value="MetI-like"/>
</dbReference>
<keyword evidence="4 7" id="KW-0812">Transmembrane</keyword>
<keyword evidence="6 7" id="KW-0472">Membrane</keyword>
<evidence type="ECO:0000313" key="11">
    <source>
        <dbReference type="Proteomes" id="UP001139722"/>
    </source>
</evidence>
<name>A0A9X2GZ50_9MICO</name>
<feature type="transmembrane region" description="Helical" evidence="7">
    <location>
        <begin position="28"/>
        <end position="53"/>
    </location>
</feature>
<keyword evidence="11" id="KW-1185">Reference proteome</keyword>
<dbReference type="SUPFAM" id="SSF161098">
    <property type="entry name" value="MetI-like"/>
    <property type="match status" value="1"/>
</dbReference>
<dbReference type="Gene3D" id="1.10.3720.10">
    <property type="entry name" value="MetI-like"/>
    <property type="match status" value="1"/>
</dbReference>
<organism evidence="10 11">
    <name type="scientific">Agromyces terreus</name>
    <dbReference type="NCBI Taxonomy" id="424795"/>
    <lineage>
        <taxon>Bacteria</taxon>
        <taxon>Bacillati</taxon>
        <taxon>Actinomycetota</taxon>
        <taxon>Actinomycetes</taxon>
        <taxon>Micrococcales</taxon>
        <taxon>Microbacteriaceae</taxon>
        <taxon>Agromyces</taxon>
    </lineage>
</organism>
<dbReference type="Pfam" id="PF00528">
    <property type="entry name" value="BPD_transp_1"/>
    <property type="match status" value="1"/>
</dbReference>
<keyword evidence="3" id="KW-1003">Cell membrane</keyword>
<evidence type="ECO:0000256" key="4">
    <source>
        <dbReference type="ARBA" id="ARBA00022692"/>
    </source>
</evidence>
<keyword evidence="10" id="KW-0762">Sugar transport</keyword>
<evidence type="ECO:0000256" key="8">
    <source>
        <dbReference type="SAM" id="MobiDB-lite"/>
    </source>
</evidence>
<comment type="similarity">
    <text evidence="7">Belongs to the binding-protein-dependent transport system permease family.</text>
</comment>
<evidence type="ECO:0000256" key="7">
    <source>
        <dbReference type="RuleBase" id="RU363032"/>
    </source>
</evidence>
<proteinExistence type="inferred from homology"/>
<dbReference type="PANTHER" id="PTHR30193:SF37">
    <property type="entry name" value="INNER MEMBRANE ABC TRANSPORTER PERMEASE PROTEIN YCJO"/>
    <property type="match status" value="1"/>
</dbReference>
<dbReference type="GO" id="GO:0055085">
    <property type="term" value="P:transmembrane transport"/>
    <property type="evidence" value="ECO:0007669"/>
    <property type="project" value="InterPro"/>
</dbReference>
<comment type="caution">
    <text evidence="10">The sequence shown here is derived from an EMBL/GenBank/DDBJ whole genome shotgun (WGS) entry which is preliminary data.</text>
</comment>
<dbReference type="PANTHER" id="PTHR30193">
    <property type="entry name" value="ABC TRANSPORTER PERMEASE PROTEIN"/>
    <property type="match status" value="1"/>
</dbReference>
<feature type="transmembrane region" description="Helical" evidence="7">
    <location>
        <begin position="84"/>
        <end position="113"/>
    </location>
</feature>
<dbReference type="InterPro" id="IPR051393">
    <property type="entry name" value="ABC_transporter_permease"/>
</dbReference>
<evidence type="ECO:0000256" key="3">
    <source>
        <dbReference type="ARBA" id="ARBA00022475"/>
    </source>
</evidence>
<evidence type="ECO:0000256" key="5">
    <source>
        <dbReference type="ARBA" id="ARBA00022989"/>
    </source>
</evidence>
<evidence type="ECO:0000256" key="1">
    <source>
        <dbReference type="ARBA" id="ARBA00004651"/>
    </source>
</evidence>
<gene>
    <name evidence="10" type="ORF">BJ978_000324</name>
</gene>
<feature type="transmembrane region" description="Helical" evidence="7">
    <location>
        <begin position="221"/>
        <end position="242"/>
    </location>
</feature>
<dbReference type="CDD" id="cd06261">
    <property type="entry name" value="TM_PBP2"/>
    <property type="match status" value="1"/>
</dbReference>
<reference evidence="10" key="1">
    <citation type="submission" date="2022-06" db="EMBL/GenBank/DDBJ databases">
        <title>Sequencing the genomes of 1000 actinobacteria strains.</title>
        <authorList>
            <person name="Klenk H.-P."/>
        </authorList>
    </citation>
    <scope>NUCLEOTIDE SEQUENCE</scope>
    <source>
        <strain evidence="10">DSM 22016</strain>
    </source>
</reference>
<evidence type="ECO:0000259" key="9">
    <source>
        <dbReference type="PROSITE" id="PS50928"/>
    </source>
</evidence>